<evidence type="ECO:0000313" key="2">
    <source>
        <dbReference type="Proteomes" id="UP000198677"/>
    </source>
</evidence>
<gene>
    <name evidence="1" type="ORF">SAMN05444583_11313</name>
</gene>
<reference evidence="2" key="1">
    <citation type="submission" date="2016-10" db="EMBL/GenBank/DDBJ databases">
        <authorList>
            <person name="Varghese N."/>
            <person name="Submissions S."/>
        </authorList>
    </citation>
    <scope>NUCLEOTIDE SEQUENCE [LARGE SCALE GENOMIC DNA]</scope>
    <source>
        <strain evidence="2">DSM 44675</strain>
    </source>
</reference>
<dbReference type="EMBL" id="FOAW01000013">
    <property type="protein sequence ID" value="SEL69694.1"/>
    <property type="molecule type" value="Genomic_DNA"/>
</dbReference>
<proteinExistence type="predicted"/>
<dbReference type="RefSeq" id="WP_092667850.1">
    <property type="nucleotide sequence ID" value="NZ_FOAW01000013.1"/>
</dbReference>
<evidence type="ECO:0000313" key="1">
    <source>
        <dbReference type="EMBL" id="SEL69694.1"/>
    </source>
</evidence>
<sequence>MYMSLRSPARSLLLVFGAVAIVAVGGGVAAQADELPPPCMTGPAPGTDCWTPPKHRGTAFAPERLQTVVPDRAVVPPRGLHDRAIVPRPQPTPGCGAPLVFCL</sequence>
<accession>A0A1H7SD86</accession>
<name>A0A1H7SD86_9NOCA</name>
<protein>
    <submittedName>
        <fullName evidence="1">Uncharacterized protein</fullName>
    </submittedName>
</protein>
<keyword evidence="2" id="KW-1185">Reference proteome</keyword>
<dbReference type="Proteomes" id="UP000198677">
    <property type="component" value="Unassembled WGS sequence"/>
</dbReference>
<organism evidence="1 2">
    <name type="scientific">Rhodococcus maanshanensis</name>
    <dbReference type="NCBI Taxonomy" id="183556"/>
    <lineage>
        <taxon>Bacteria</taxon>
        <taxon>Bacillati</taxon>
        <taxon>Actinomycetota</taxon>
        <taxon>Actinomycetes</taxon>
        <taxon>Mycobacteriales</taxon>
        <taxon>Nocardiaceae</taxon>
        <taxon>Rhodococcus</taxon>
    </lineage>
</organism>
<dbReference type="AlphaFoldDB" id="A0A1H7SD86"/>